<comment type="caution">
    <text evidence="1">The sequence shown here is derived from an EMBL/GenBank/DDBJ whole genome shotgun (WGS) entry which is preliminary data.</text>
</comment>
<proteinExistence type="predicted"/>
<keyword evidence="2" id="KW-1185">Reference proteome</keyword>
<protein>
    <submittedName>
        <fullName evidence="1">Uncharacterized protein</fullName>
    </submittedName>
</protein>
<gene>
    <name evidence="1" type="ORF">DES48_1192</name>
</gene>
<name>A0A366DMF2_9BACI</name>
<reference evidence="1 2" key="1">
    <citation type="submission" date="2018-06" db="EMBL/GenBank/DDBJ databases">
        <title>Genomic Encyclopedia of Type Strains, Phase IV (KMG-IV): sequencing the most valuable type-strain genomes for metagenomic binning, comparative biology and taxonomic classification.</title>
        <authorList>
            <person name="Goeker M."/>
        </authorList>
    </citation>
    <scope>NUCLEOTIDE SEQUENCE [LARGE SCALE GENOMIC DNA]</scope>
    <source>
        <strain evidence="1 2">DSM 15140</strain>
    </source>
</reference>
<sequence length="68" mass="7731">MDINEELAQELNIVRLGLMLGGVHEEIGNFKFAESWYQSAEEASRRIQDYCESEVKANGSTRHVKTSN</sequence>
<accession>A0A366DMF2</accession>
<dbReference type="STRING" id="200904.GCA_900168775_03165"/>
<evidence type="ECO:0000313" key="1">
    <source>
        <dbReference type="EMBL" id="RBO91277.1"/>
    </source>
</evidence>
<organism evidence="1 2">
    <name type="scientific">Paraliobacillus ryukyuensis</name>
    <dbReference type="NCBI Taxonomy" id="200904"/>
    <lineage>
        <taxon>Bacteria</taxon>
        <taxon>Bacillati</taxon>
        <taxon>Bacillota</taxon>
        <taxon>Bacilli</taxon>
        <taxon>Bacillales</taxon>
        <taxon>Bacillaceae</taxon>
        <taxon>Paraliobacillus</taxon>
    </lineage>
</organism>
<dbReference type="AlphaFoldDB" id="A0A366DMF2"/>
<dbReference type="Proteomes" id="UP000252254">
    <property type="component" value="Unassembled WGS sequence"/>
</dbReference>
<dbReference type="EMBL" id="QNRI01000019">
    <property type="protein sequence ID" value="RBO91277.1"/>
    <property type="molecule type" value="Genomic_DNA"/>
</dbReference>
<evidence type="ECO:0000313" key="2">
    <source>
        <dbReference type="Proteomes" id="UP000252254"/>
    </source>
</evidence>